<name>A0A412Y718_BACFG</name>
<organism evidence="1 2">
    <name type="scientific">Bacteroides fragilis</name>
    <dbReference type="NCBI Taxonomy" id="817"/>
    <lineage>
        <taxon>Bacteria</taxon>
        <taxon>Pseudomonadati</taxon>
        <taxon>Bacteroidota</taxon>
        <taxon>Bacteroidia</taxon>
        <taxon>Bacteroidales</taxon>
        <taxon>Bacteroidaceae</taxon>
        <taxon>Bacteroides</taxon>
    </lineage>
</organism>
<dbReference type="EMBL" id="QRZH01000009">
    <property type="protein sequence ID" value="RGV53219.1"/>
    <property type="molecule type" value="Genomic_DNA"/>
</dbReference>
<dbReference type="Proteomes" id="UP000286270">
    <property type="component" value="Unassembled WGS sequence"/>
</dbReference>
<evidence type="ECO:0000313" key="1">
    <source>
        <dbReference type="EMBL" id="RGV53219.1"/>
    </source>
</evidence>
<protein>
    <submittedName>
        <fullName evidence="1">Uncharacterized protein</fullName>
    </submittedName>
</protein>
<dbReference type="AlphaFoldDB" id="A0A412Y718"/>
<accession>A0A412Y718</accession>
<proteinExistence type="predicted"/>
<gene>
    <name evidence="1" type="ORF">DWW08_12550</name>
</gene>
<sequence>MMNIVNGCTDAFEIEEKKSEFLDCYKRKEYQEIHIVNITKRKIVHIILKIKYFGKIIFRSAYKI</sequence>
<reference evidence="1 2" key="1">
    <citation type="submission" date="2018-08" db="EMBL/GenBank/DDBJ databases">
        <title>A genome reference for cultivated species of the human gut microbiota.</title>
        <authorList>
            <person name="Zou Y."/>
            <person name="Xue W."/>
            <person name="Luo G."/>
        </authorList>
    </citation>
    <scope>NUCLEOTIDE SEQUENCE [LARGE SCALE GENOMIC DNA]</scope>
    <source>
        <strain evidence="1 2">AF14-26</strain>
    </source>
</reference>
<evidence type="ECO:0000313" key="2">
    <source>
        <dbReference type="Proteomes" id="UP000286270"/>
    </source>
</evidence>
<comment type="caution">
    <text evidence="1">The sequence shown here is derived from an EMBL/GenBank/DDBJ whole genome shotgun (WGS) entry which is preliminary data.</text>
</comment>